<keyword evidence="3 7" id="KW-0812">Transmembrane</keyword>
<reference evidence="8" key="1">
    <citation type="submission" date="2022-11" db="UniProtKB">
        <authorList>
            <consortium name="EnsemblMetazoa"/>
        </authorList>
    </citation>
    <scope>IDENTIFICATION</scope>
</reference>
<dbReference type="InterPro" id="IPR001734">
    <property type="entry name" value="Na/solute_symporter"/>
</dbReference>
<feature type="transmembrane region" description="Helical" evidence="7">
    <location>
        <begin position="526"/>
        <end position="549"/>
    </location>
</feature>
<dbReference type="PANTHER" id="PTHR11819:SF150">
    <property type="entry name" value="SODIUM_MYO-INOSITOL COTRANSPORTER"/>
    <property type="match status" value="1"/>
</dbReference>
<feature type="transmembrane region" description="Helical" evidence="7">
    <location>
        <begin position="12"/>
        <end position="31"/>
    </location>
</feature>
<accession>A0A914AHG8</accession>
<organism evidence="8 9">
    <name type="scientific">Patiria miniata</name>
    <name type="common">Bat star</name>
    <name type="synonym">Asterina miniata</name>
    <dbReference type="NCBI Taxonomy" id="46514"/>
    <lineage>
        <taxon>Eukaryota</taxon>
        <taxon>Metazoa</taxon>
        <taxon>Echinodermata</taxon>
        <taxon>Eleutherozoa</taxon>
        <taxon>Asterozoa</taxon>
        <taxon>Asteroidea</taxon>
        <taxon>Valvatacea</taxon>
        <taxon>Valvatida</taxon>
        <taxon>Asterinidae</taxon>
        <taxon>Patiria</taxon>
    </lineage>
</organism>
<evidence type="ECO:0000256" key="4">
    <source>
        <dbReference type="ARBA" id="ARBA00022989"/>
    </source>
</evidence>
<dbReference type="PROSITE" id="PS50283">
    <property type="entry name" value="NA_SOLUT_SYMP_3"/>
    <property type="match status" value="1"/>
</dbReference>
<evidence type="ECO:0000256" key="1">
    <source>
        <dbReference type="ARBA" id="ARBA00004141"/>
    </source>
</evidence>
<keyword evidence="4 7" id="KW-1133">Transmembrane helix</keyword>
<evidence type="ECO:0000313" key="9">
    <source>
        <dbReference type="Proteomes" id="UP000887568"/>
    </source>
</evidence>
<dbReference type="OrthoDB" id="6132759at2759"/>
<evidence type="ECO:0000313" key="8">
    <source>
        <dbReference type="EnsemblMetazoa" id="XP_038063440.1"/>
    </source>
</evidence>
<dbReference type="GeneID" id="119734165"/>
<feature type="transmembrane region" description="Helical" evidence="7">
    <location>
        <begin position="454"/>
        <end position="476"/>
    </location>
</feature>
<comment type="similarity">
    <text evidence="2 6">Belongs to the sodium:solute symporter (SSF) (TC 2.A.21) family.</text>
</comment>
<feature type="transmembrane region" description="Helical" evidence="7">
    <location>
        <begin position="483"/>
        <end position="506"/>
    </location>
</feature>
<dbReference type="Pfam" id="PF00474">
    <property type="entry name" value="SSF"/>
    <property type="match status" value="1"/>
</dbReference>
<feature type="transmembrane region" description="Helical" evidence="7">
    <location>
        <begin position="258"/>
        <end position="276"/>
    </location>
</feature>
<dbReference type="FunFam" id="1.20.1730.10:FF:000069">
    <property type="entry name" value="Uncharacterized protein"/>
    <property type="match status" value="1"/>
</dbReference>
<dbReference type="OMA" id="TDNCEEI"/>
<dbReference type="NCBIfam" id="TIGR00813">
    <property type="entry name" value="sss"/>
    <property type="match status" value="1"/>
</dbReference>
<feature type="transmembrane region" description="Helical" evidence="7">
    <location>
        <begin position="421"/>
        <end position="442"/>
    </location>
</feature>
<dbReference type="GO" id="GO:0005886">
    <property type="term" value="C:plasma membrane"/>
    <property type="evidence" value="ECO:0007669"/>
    <property type="project" value="TreeGrafter"/>
</dbReference>
<feature type="transmembrane region" description="Helical" evidence="7">
    <location>
        <begin position="129"/>
        <end position="154"/>
    </location>
</feature>
<dbReference type="EnsemblMetazoa" id="XM_038207512.1">
    <property type="protein sequence ID" value="XP_038063440.1"/>
    <property type="gene ID" value="LOC119734165"/>
</dbReference>
<feature type="transmembrane region" description="Helical" evidence="7">
    <location>
        <begin position="92"/>
        <end position="117"/>
    </location>
</feature>
<dbReference type="AlphaFoldDB" id="A0A914AHG8"/>
<feature type="transmembrane region" description="Helical" evidence="7">
    <location>
        <begin position="194"/>
        <end position="217"/>
    </location>
</feature>
<evidence type="ECO:0000256" key="2">
    <source>
        <dbReference type="ARBA" id="ARBA00006434"/>
    </source>
</evidence>
<evidence type="ECO:0000256" key="3">
    <source>
        <dbReference type="ARBA" id="ARBA00022692"/>
    </source>
</evidence>
<evidence type="ECO:0000256" key="5">
    <source>
        <dbReference type="ARBA" id="ARBA00023136"/>
    </source>
</evidence>
<feature type="transmembrane region" description="Helical" evidence="7">
    <location>
        <begin position="160"/>
        <end position="187"/>
    </location>
</feature>
<dbReference type="Proteomes" id="UP000887568">
    <property type="component" value="Unplaced"/>
</dbReference>
<evidence type="ECO:0000256" key="7">
    <source>
        <dbReference type="SAM" id="Phobius"/>
    </source>
</evidence>
<dbReference type="RefSeq" id="XP_038063440.1">
    <property type="nucleotide sequence ID" value="XM_038207512.1"/>
</dbReference>
<name>A0A914AHG8_PATMI</name>
<sequence>MAVETSQELQTWDFVVIGLYFLFVLLVGLGSMFRSNRGSAEGYFLAGGAMLWFPVGASLFASNIGSEHFIGLAGSGAASGIAVAAFELNALIIVQLLGWVFLPVYLAGGVFTMPDYLQKRFGGKRIQMYVALLSLALYIFTKISVDLYSGALFIEQALDWNLYVAIVSLLAITALYTVTGGLAAVIFTDTLQAIIMLIGAGVLCVMSFVKVGGYTGLKEKYMSPVAWANISILDPTNECGKPPNDSFSMMREPTDPELPWPGFVFGQSVASIWYWATDQVIVQRALSAKNLSHGQGGTLMAGILKISPMFFIVMPGMISRVLYADVVGCADPAVCMAECNSEAGCSNLAYPLLVMNILPTGVRGLMLAVMLSALMSSLTSIFNSGSTIFTMDIWRKLRRFPSDQEMRTLDKKTRRRWETELMIVGRVFVLVLVGVSILWVPVVQSSQQGQLFQYIQQISAYLAPPIAAVFILAVLWERINEQGAFWSLMVGLAVGITRMILDFVYASPGCGQEDKRPLVVQKLLFHYMYFALLLFVLTCVVAICVSYGTEKVPSKYLYRLTYFTRFNTKDRHDINNFIYKRKGSIDSANNYAKDNIAMDLINAHEEVEMKDRAPSIDDEKSDYLKDEGVKASDNLRSRSESGDSHAEHHSLFRKSYDWFCGFSTNDPEAEMTKEQCRKEEQKMMAKIHQTRVQKAILNLFLVIVLGVAVFMYSFWA</sequence>
<dbReference type="InterPro" id="IPR038377">
    <property type="entry name" value="Na/Glc_symporter_sf"/>
</dbReference>
<dbReference type="PANTHER" id="PTHR11819">
    <property type="entry name" value="SOLUTE CARRIER FAMILY 5"/>
    <property type="match status" value="1"/>
</dbReference>
<feature type="transmembrane region" description="Helical" evidence="7">
    <location>
        <begin position="43"/>
        <end position="62"/>
    </location>
</feature>
<comment type="subcellular location">
    <subcellularLocation>
        <location evidence="1">Membrane</location>
        <topology evidence="1">Multi-pass membrane protein</topology>
    </subcellularLocation>
</comment>
<feature type="transmembrane region" description="Helical" evidence="7">
    <location>
        <begin position="695"/>
        <end position="715"/>
    </location>
</feature>
<proteinExistence type="inferred from homology"/>
<dbReference type="Gene3D" id="1.20.1730.10">
    <property type="entry name" value="Sodium/glucose cotransporter"/>
    <property type="match status" value="1"/>
</dbReference>
<protein>
    <submittedName>
        <fullName evidence="8">Uncharacterized protein</fullName>
    </submittedName>
</protein>
<dbReference type="PROSITE" id="PS00457">
    <property type="entry name" value="NA_SOLUT_SYMP_2"/>
    <property type="match status" value="1"/>
</dbReference>
<keyword evidence="5 7" id="KW-0472">Membrane</keyword>
<evidence type="ECO:0000256" key="6">
    <source>
        <dbReference type="RuleBase" id="RU362091"/>
    </source>
</evidence>
<feature type="transmembrane region" description="Helical" evidence="7">
    <location>
        <begin position="297"/>
        <end position="318"/>
    </location>
</feature>
<dbReference type="GO" id="GO:0005412">
    <property type="term" value="F:D-glucose:sodium symporter activity"/>
    <property type="evidence" value="ECO:0007669"/>
    <property type="project" value="TreeGrafter"/>
</dbReference>
<keyword evidence="9" id="KW-1185">Reference proteome</keyword>
<dbReference type="InterPro" id="IPR018212">
    <property type="entry name" value="Na/solute_symporter_CS"/>
</dbReference>
<feature type="transmembrane region" description="Helical" evidence="7">
    <location>
        <begin position="365"/>
        <end position="389"/>
    </location>
</feature>